<gene>
    <name evidence="2" type="ORF">QFZ34_000443</name>
</gene>
<dbReference type="PANTHER" id="PTHR43640:SF1">
    <property type="entry name" value="THIOREDOXIN-DEPENDENT PEROXIREDOXIN"/>
    <property type="match status" value="1"/>
</dbReference>
<sequence length="184" mass="20276">MAAIAPLCDFGWQGVDATLLGVDGRRYSILSQAGNRGLVVAFICNHCPYVRAVIQRIVRDARDLKQLGIGFVAINANDPIAYPSDSYDGMCTFSRKNGLPFPYLHDADQSIARLYNAVCTPDFFGFNAAGKLQYRGRLDGSRKQEASADLRRDLFEAMVEIAETGSGPREQFASVGCSIKWRDK</sequence>
<dbReference type="InterPro" id="IPR000866">
    <property type="entry name" value="AhpC/TSA"/>
</dbReference>
<dbReference type="InterPro" id="IPR013766">
    <property type="entry name" value="Thioredoxin_domain"/>
</dbReference>
<proteinExistence type="predicted"/>
<name>A0ABU0S3C7_9HYPH</name>
<keyword evidence="3" id="KW-1185">Reference proteome</keyword>
<protein>
    <submittedName>
        <fullName evidence="2">Peroxiredoxin</fullName>
    </submittedName>
</protein>
<dbReference type="SUPFAM" id="SSF52833">
    <property type="entry name" value="Thioredoxin-like"/>
    <property type="match status" value="1"/>
</dbReference>
<dbReference type="Gene3D" id="3.40.30.10">
    <property type="entry name" value="Glutaredoxin"/>
    <property type="match status" value="1"/>
</dbReference>
<evidence type="ECO:0000313" key="3">
    <source>
        <dbReference type="Proteomes" id="UP001237780"/>
    </source>
</evidence>
<dbReference type="PANTHER" id="PTHR43640">
    <property type="entry name" value="OS07G0260300 PROTEIN"/>
    <property type="match status" value="1"/>
</dbReference>
<dbReference type="RefSeq" id="WP_307276274.1">
    <property type="nucleotide sequence ID" value="NZ_JAUSZT010000002.1"/>
</dbReference>
<evidence type="ECO:0000313" key="2">
    <source>
        <dbReference type="EMBL" id="MDQ0995266.1"/>
    </source>
</evidence>
<dbReference type="EMBL" id="JAUSZT010000002">
    <property type="protein sequence ID" value="MDQ0995266.1"/>
    <property type="molecule type" value="Genomic_DNA"/>
</dbReference>
<dbReference type="InterPro" id="IPR047262">
    <property type="entry name" value="PRX-like1"/>
</dbReference>
<dbReference type="Proteomes" id="UP001237780">
    <property type="component" value="Unassembled WGS sequence"/>
</dbReference>
<organism evidence="2 3">
    <name type="scientific">Phyllobacterium ifriqiyense</name>
    <dbReference type="NCBI Taxonomy" id="314238"/>
    <lineage>
        <taxon>Bacteria</taxon>
        <taxon>Pseudomonadati</taxon>
        <taxon>Pseudomonadota</taxon>
        <taxon>Alphaproteobacteria</taxon>
        <taxon>Hyphomicrobiales</taxon>
        <taxon>Phyllobacteriaceae</taxon>
        <taxon>Phyllobacterium</taxon>
    </lineage>
</organism>
<feature type="domain" description="Thioredoxin" evidence="1">
    <location>
        <begin position="8"/>
        <end position="160"/>
    </location>
</feature>
<accession>A0ABU0S3C7</accession>
<reference evidence="2 3" key="1">
    <citation type="submission" date="2023-07" db="EMBL/GenBank/DDBJ databases">
        <title>Comparative genomics of wheat-associated soil bacteria to identify genetic determinants of phenazine resistance.</title>
        <authorList>
            <person name="Mouncey N."/>
        </authorList>
    </citation>
    <scope>NUCLEOTIDE SEQUENCE [LARGE SCALE GENOMIC DNA]</scope>
    <source>
        <strain evidence="2 3">W4I11</strain>
    </source>
</reference>
<evidence type="ECO:0000259" key="1">
    <source>
        <dbReference type="PROSITE" id="PS51352"/>
    </source>
</evidence>
<dbReference type="CDD" id="cd02969">
    <property type="entry name" value="PRX_like1"/>
    <property type="match status" value="1"/>
</dbReference>
<dbReference type="PROSITE" id="PS51352">
    <property type="entry name" value="THIOREDOXIN_2"/>
    <property type="match status" value="1"/>
</dbReference>
<dbReference type="InterPro" id="IPR036249">
    <property type="entry name" value="Thioredoxin-like_sf"/>
</dbReference>
<comment type="caution">
    <text evidence="2">The sequence shown here is derived from an EMBL/GenBank/DDBJ whole genome shotgun (WGS) entry which is preliminary data.</text>
</comment>
<dbReference type="Pfam" id="PF00578">
    <property type="entry name" value="AhpC-TSA"/>
    <property type="match status" value="1"/>
</dbReference>